<dbReference type="PANTHER" id="PTHR45228">
    <property type="entry name" value="CYCLIC DI-GMP PHOSPHODIESTERASE TM_0186-RELATED"/>
    <property type="match status" value="1"/>
</dbReference>
<dbReference type="EMBL" id="JAGSOG010000088">
    <property type="protein sequence ID" value="MBR7835253.1"/>
    <property type="molecule type" value="Genomic_DNA"/>
</dbReference>
<reference evidence="2" key="1">
    <citation type="submission" date="2021-04" db="EMBL/GenBank/DDBJ databases">
        <title>Genome based classification of Actinospica acidithermotolerans sp. nov., an actinobacterium isolated from an Indonesian hot spring.</title>
        <authorList>
            <person name="Kusuma A.B."/>
            <person name="Putra K.E."/>
            <person name="Nafisah S."/>
            <person name="Loh J."/>
            <person name="Nouioui I."/>
            <person name="Goodfellow M."/>
        </authorList>
    </citation>
    <scope>NUCLEOTIDE SEQUENCE</scope>
    <source>
        <strain evidence="2">CSCA 57</strain>
    </source>
</reference>
<evidence type="ECO:0000313" key="3">
    <source>
        <dbReference type="Proteomes" id="UP000675781"/>
    </source>
</evidence>
<name>A0A941EQE8_9ACTN</name>
<dbReference type="Gene3D" id="1.10.3210.10">
    <property type="entry name" value="Hypothetical protein af1432"/>
    <property type="match status" value="1"/>
</dbReference>
<proteinExistence type="predicted"/>
<dbReference type="Proteomes" id="UP000675781">
    <property type="component" value="Unassembled WGS sequence"/>
</dbReference>
<feature type="transmembrane region" description="Helical" evidence="1">
    <location>
        <begin position="37"/>
        <end position="57"/>
    </location>
</feature>
<evidence type="ECO:0000256" key="1">
    <source>
        <dbReference type="SAM" id="Phobius"/>
    </source>
</evidence>
<organism evidence="2 3">
    <name type="scientific">Actinospica durhamensis</name>
    <dbReference type="NCBI Taxonomy" id="1508375"/>
    <lineage>
        <taxon>Bacteria</taxon>
        <taxon>Bacillati</taxon>
        <taxon>Actinomycetota</taxon>
        <taxon>Actinomycetes</taxon>
        <taxon>Catenulisporales</taxon>
        <taxon>Actinospicaceae</taxon>
        <taxon>Actinospica</taxon>
    </lineage>
</organism>
<keyword evidence="1" id="KW-0812">Transmembrane</keyword>
<gene>
    <name evidence="2" type="ORF">KDL01_18410</name>
</gene>
<keyword evidence="1" id="KW-0472">Membrane</keyword>
<feature type="transmembrane region" description="Helical" evidence="1">
    <location>
        <begin position="149"/>
        <end position="173"/>
    </location>
</feature>
<dbReference type="InterPro" id="IPR052020">
    <property type="entry name" value="Cyclic_di-GMP/3'3'-cGAMP_PDE"/>
</dbReference>
<protein>
    <recommendedName>
        <fullName evidence="4">HD domain-containing protein</fullName>
    </recommendedName>
</protein>
<dbReference type="CDD" id="cd00077">
    <property type="entry name" value="HDc"/>
    <property type="match status" value="1"/>
</dbReference>
<dbReference type="InterPro" id="IPR003607">
    <property type="entry name" value="HD/PDEase_dom"/>
</dbReference>
<dbReference type="AlphaFoldDB" id="A0A941EQE8"/>
<accession>A0A941EQE8</accession>
<feature type="transmembrane region" description="Helical" evidence="1">
    <location>
        <begin position="118"/>
        <end position="137"/>
    </location>
</feature>
<keyword evidence="1" id="KW-1133">Transmembrane helix</keyword>
<feature type="transmembrane region" description="Helical" evidence="1">
    <location>
        <begin position="87"/>
        <end position="106"/>
    </location>
</feature>
<dbReference type="PANTHER" id="PTHR45228:SF4">
    <property type="entry name" value="LIPOPROTEIN"/>
    <property type="match status" value="1"/>
</dbReference>
<dbReference type="Pfam" id="PF13487">
    <property type="entry name" value="HD_5"/>
    <property type="match status" value="1"/>
</dbReference>
<evidence type="ECO:0000313" key="2">
    <source>
        <dbReference type="EMBL" id="MBR7835253.1"/>
    </source>
</evidence>
<sequence>MRALRPSSRIHAVAAVTVVLGVLAAVARLCVDGPVQIEIALVFGAVIALGEAMRITLPGGRDNAPLAATVSLGYALTDRIGGHPAQWSASQVVVVVAVAAAVGSLPQTLAGRPPHVGYLIRRVGVTGFVACIARTVLYAQVGDASHQEFLLLFSALACMGLLLDSGWAAVFAATTSPPLPAAYQAPAAWAVPAQAAPGTEREPGQDPAAGAAADTGAATITASAAASVSASESASERGGFPRKLSRFLLVWVRECTATARICPAVAALAVALALAADPLGLWVLPIAAAPILVMQRALRRYAAIRATYQQTIRALSRITDLAGYTEPGHARRVCRLALAIGRDLGMSESELLDLEYAALLHDLGQLSLADPLPGGATVSAAPAVVAEVAARGAEVVCETGVLDRVARLVQAQCLPYAAEQQQAPSGGAADEARAAAVLRVANDFEDLCNAEPGPGAHIAALARIRLGDGGLYDPQAVAALARLVRTF</sequence>
<evidence type="ECO:0008006" key="4">
    <source>
        <dbReference type="Google" id="ProtNLM"/>
    </source>
</evidence>
<dbReference type="RefSeq" id="WP_212529746.1">
    <property type="nucleotide sequence ID" value="NZ_JAGSOG010000088.1"/>
</dbReference>
<comment type="caution">
    <text evidence="2">The sequence shown here is derived from an EMBL/GenBank/DDBJ whole genome shotgun (WGS) entry which is preliminary data.</text>
</comment>
<dbReference type="SUPFAM" id="SSF109604">
    <property type="entry name" value="HD-domain/PDEase-like"/>
    <property type="match status" value="1"/>
</dbReference>
<keyword evidence="3" id="KW-1185">Reference proteome</keyword>